<dbReference type="GO" id="GO:0000981">
    <property type="term" value="F:DNA-binding transcription factor activity, RNA polymerase II-specific"/>
    <property type="evidence" value="ECO:0007669"/>
    <property type="project" value="InterPro"/>
</dbReference>
<feature type="compositionally biased region" description="Polar residues" evidence="7">
    <location>
        <begin position="50"/>
        <end position="59"/>
    </location>
</feature>
<dbReference type="Proteomes" id="UP001219568">
    <property type="component" value="Unassembled WGS sequence"/>
</dbReference>
<feature type="region of interest" description="Disordered" evidence="7">
    <location>
        <begin position="50"/>
        <end position="77"/>
    </location>
</feature>
<keyword evidence="10" id="KW-1185">Reference proteome</keyword>
<evidence type="ECO:0000256" key="5">
    <source>
        <dbReference type="ARBA" id="ARBA00023163"/>
    </source>
</evidence>
<keyword evidence="3" id="KW-0805">Transcription regulation</keyword>
<dbReference type="Pfam" id="PF00172">
    <property type="entry name" value="Zn_clus"/>
    <property type="match status" value="1"/>
</dbReference>
<comment type="caution">
    <text evidence="9">The sequence shown here is derived from an EMBL/GenBank/DDBJ whole genome shotgun (WGS) entry which is preliminary data.</text>
</comment>
<accession>A0AAD6NA48</accession>
<keyword evidence="6" id="KW-0539">Nucleus</keyword>
<keyword evidence="4" id="KW-0238">DNA-binding</keyword>
<dbReference type="GO" id="GO:0006351">
    <property type="term" value="P:DNA-templated transcription"/>
    <property type="evidence" value="ECO:0007669"/>
    <property type="project" value="InterPro"/>
</dbReference>
<dbReference type="InterPro" id="IPR036864">
    <property type="entry name" value="Zn2-C6_fun-type_DNA-bd_sf"/>
</dbReference>
<dbReference type="AlphaFoldDB" id="A0AAD6NA48"/>
<dbReference type="SMART" id="SM00066">
    <property type="entry name" value="GAL4"/>
    <property type="match status" value="1"/>
</dbReference>
<reference evidence="9" key="1">
    <citation type="journal article" date="2023" name="IMA Fungus">
        <title>Comparative genomic study of the Penicillium genus elucidates a diverse pangenome and 15 lateral gene transfer events.</title>
        <authorList>
            <person name="Petersen C."/>
            <person name="Sorensen T."/>
            <person name="Nielsen M.R."/>
            <person name="Sondergaard T.E."/>
            <person name="Sorensen J.L."/>
            <person name="Fitzpatrick D.A."/>
            <person name="Frisvad J.C."/>
            <person name="Nielsen K.L."/>
        </authorList>
    </citation>
    <scope>NUCLEOTIDE SEQUENCE</scope>
    <source>
        <strain evidence="9">IBT 15450</strain>
    </source>
</reference>
<evidence type="ECO:0000313" key="10">
    <source>
        <dbReference type="Proteomes" id="UP001219568"/>
    </source>
</evidence>
<reference evidence="9" key="2">
    <citation type="submission" date="2023-01" db="EMBL/GenBank/DDBJ databases">
        <authorList>
            <person name="Petersen C."/>
        </authorList>
    </citation>
    <scope>NUCLEOTIDE SEQUENCE</scope>
    <source>
        <strain evidence="9">IBT 15450</strain>
    </source>
</reference>
<evidence type="ECO:0000256" key="3">
    <source>
        <dbReference type="ARBA" id="ARBA00023015"/>
    </source>
</evidence>
<keyword evidence="2" id="KW-0862">Zinc</keyword>
<dbReference type="InterPro" id="IPR001138">
    <property type="entry name" value="Zn2Cys6_DnaBD"/>
</dbReference>
<dbReference type="EMBL" id="JAQJZL010000004">
    <property type="protein sequence ID" value="KAJ6044486.1"/>
    <property type="molecule type" value="Genomic_DNA"/>
</dbReference>
<evidence type="ECO:0000313" key="9">
    <source>
        <dbReference type="EMBL" id="KAJ6044486.1"/>
    </source>
</evidence>
<gene>
    <name evidence="9" type="ORF">N7460_005841</name>
</gene>
<dbReference type="GO" id="GO:0003677">
    <property type="term" value="F:DNA binding"/>
    <property type="evidence" value="ECO:0007669"/>
    <property type="project" value="UniProtKB-KW"/>
</dbReference>
<organism evidence="9 10">
    <name type="scientific">Penicillium canescens</name>
    <dbReference type="NCBI Taxonomy" id="5083"/>
    <lineage>
        <taxon>Eukaryota</taxon>
        <taxon>Fungi</taxon>
        <taxon>Dikarya</taxon>
        <taxon>Ascomycota</taxon>
        <taxon>Pezizomycotina</taxon>
        <taxon>Eurotiomycetes</taxon>
        <taxon>Eurotiomycetidae</taxon>
        <taxon>Eurotiales</taxon>
        <taxon>Aspergillaceae</taxon>
        <taxon>Penicillium</taxon>
    </lineage>
</organism>
<dbReference type="Gene3D" id="4.10.240.10">
    <property type="entry name" value="Zn(2)-C6 fungal-type DNA-binding domain"/>
    <property type="match status" value="1"/>
</dbReference>
<evidence type="ECO:0000259" key="8">
    <source>
        <dbReference type="PROSITE" id="PS50048"/>
    </source>
</evidence>
<evidence type="ECO:0000256" key="2">
    <source>
        <dbReference type="ARBA" id="ARBA00022833"/>
    </source>
</evidence>
<dbReference type="PANTHER" id="PTHR31779">
    <property type="entry name" value="2-NITROPROPANE DIOXYGENASE FAMILY, PUTATIVE (AFU_ORTHOLOGUE AFUA_2G17430)-RELATED"/>
    <property type="match status" value="1"/>
</dbReference>
<dbReference type="InterPro" id="IPR052478">
    <property type="entry name" value="Metabolite_Synth_Reg"/>
</dbReference>
<protein>
    <recommendedName>
        <fullName evidence="8">Zn(2)-C6 fungal-type domain-containing protein</fullName>
    </recommendedName>
</protein>
<dbReference type="PANTHER" id="PTHR31779:SF3">
    <property type="entry name" value="PROTEIN RDR1"/>
    <property type="match status" value="1"/>
</dbReference>
<evidence type="ECO:0000256" key="7">
    <source>
        <dbReference type="SAM" id="MobiDB-lite"/>
    </source>
</evidence>
<sequence length="547" mass="60178">MSALRPVRQRSNRACLACRQRKRKCDGKLPCNTCTGYGYDCHYGSTSPTKAVQGPSRSQAKAAVSEPDLKGTSSIPSGILDSTKSRYVGRYSSVAFPLCVGLEVQAAKPPRLHSFGYHTGIRKEPDSIASLQLAKRMSWNTARTLLEFFLATIHPVFGFLDKGHLYERCETHWHGQPQTLDFEAIVCGVVALASLFNGSLDQEEEMWLILHAKEILEDPLVGRFPSVDQIAAWILRTIYIRATTRPHVAWICSCTTMHLVEATGLNQAPQFVMLTTNKGVQGSTPEMSDIVKRTALVARSLHVIIAYEYGRSVMNLDFPAQNALALSNQAGDFTPRLCSLVEAVPLTPMGADSAATIQDLSSAIKKLADTPADHDFLVLVRADLVFSIYRRLRLLEPNLRQSLLDEVISTGMSALPAARALASQNQPWWNVISTVFQFVCVLLAIDTHASVTNLSEAMDTLGMIVDHLKTHLATEALTTARNLVRASLDRRRKGVEILEGIVGPSASDDAVEGPDSHLPQDLDFSTSFSYDQHPVDLDFLLNMDFLA</sequence>
<feature type="domain" description="Zn(2)-C6 fungal-type" evidence="8">
    <location>
        <begin position="14"/>
        <end position="43"/>
    </location>
</feature>
<dbReference type="CDD" id="cd12148">
    <property type="entry name" value="fungal_TF_MHR"/>
    <property type="match status" value="1"/>
</dbReference>
<name>A0AAD6NA48_PENCN</name>
<evidence type="ECO:0000256" key="1">
    <source>
        <dbReference type="ARBA" id="ARBA00022723"/>
    </source>
</evidence>
<dbReference type="GO" id="GO:0009410">
    <property type="term" value="P:response to xenobiotic stimulus"/>
    <property type="evidence" value="ECO:0007669"/>
    <property type="project" value="TreeGrafter"/>
</dbReference>
<dbReference type="InterPro" id="IPR007219">
    <property type="entry name" value="XnlR_reg_dom"/>
</dbReference>
<dbReference type="SUPFAM" id="SSF57701">
    <property type="entry name" value="Zn2/Cys6 DNA-binding domain"/>
    <property type="match status" value="1"/>
</dbReference>
<proteinExistence type="predicted"/>
<dbReference type="CDD" id="cd00067">
    <property type="entry name" value="GAL4"/>
    <property type="match status" value="1"/>
</dbReference>
<dbReference type="PROSITE" id="PS00463">
    <property type="entry name" value="ZN2_CY6_FUNGAL_1"/>
    <property type="match status" value="1"/>
</dbReference>
<dbReference type="GO" id="GO:0008270">
    <property type="term" value="F:zinc ion binding"/>
    <property type="evidence" value="ECO:0007669"/>
    <property type="project" value="InterPro"/>
</dbReference>
<dbReference type="PROSITE" id="PS50048">
    <property type="entry name" value="ZN2_CY6_FUNGAL_2"/>
    <property type="match status" value="1"/>
</dbReference>
<keyword evidence="1" id="KW-0479">Metal-binding</keyword>
<evidence type="ECO:0000256" key="4">
    <source>
        <dbReference type="ARBA" id="ARBA00023125"/>
    </source>
</evidence>
<keyword evidence="5" id="KW-0804">Transcription</keyword>
<evidence type="ECO:0000256" key="6">
    <source>
        <dbReference type="ARBA" id="ARBA00023242"/>
    </source>
</evidence>
<dbReference type="Pfam" id="PF04082">
    <property type="entry name" value="Fungal_trans"/>
    <property type="match status" value="1"/>
</dbReference>